<keyword evidence="10 13" id="KW-0238">DNA-binding</keyword>
<dbReference type="GO" id="GO:0008270">
    <property type="term" value="F:zinc ion binding"/>
    <property type="evidence" value="ECO:0007669"/>
    <property type="project" value="UniProtKB-KW"/>
</dbReference>
<feature type="domain" description="C2H2-type" evidence="14">
    <location>
        <begin position="745"/>
        <end position="772"/>
    </location>
</feature>
<evidence type="ECO:0000256" key="3">
    <source>
        <dbReference type="ARBA" id="ARBA00007746"/>
    </source>
</evidence>
<comment type="function">
    <text evidence="1">Gap class segmentation protein that controls development of head structures.</text>
</comment>
<dbReference type="InterPro" id="IPR006612">
    <property type="entry name" value="THAP_Znf"/>
</dbReference>
<keyword evidence="6" id="KW-0479">Metal-binding</keyword>
<dbReference type="FunFam" id="3.30.160.60:FF:000123">
    <property type="entry name" value="transcriptional repressor CTCF isoform X1"/>
    <property type="match status" value="1"/>
</dbReference>
<dbReference type="KEGG" id="bany:112052531"/>
<dbReference type="GO" id="GO:0035282">
    <property type="term" value="P:segmentation"/>
    <property type="evidence" value="ECO:0007669"/>
    <property type="project" value="UniProtKB-KW"/>
</dbReference>
<dbReference type="PANTHER" id="PTHR24404:SF114">
    <property type="entry name" value="KLUMPFUSS, ISOFORM B-RELATED"/>
    <property type="match status" value="1"/>
</dbReference>
<dbReference type="InterPro" id="IPR050589">
    <property type="entry name" value="Ikaros_C2H2-ZF"/>
</dbReference>
<evidence type="ECO:0000313" key="17">
    <source>
        <dbReference type="RefSeq" id="XP_023947419.1"/>
    </source>
</evidence>
<dbReference type="GeneID" id="112052531"/>
<evidence type="ECO:0000256" key="11">
    <source>
        <dbReference type="ARBA" id="ARBA00023242"/>
    </source>
</evidence>
<feature type="domain" description="C2H2-type" evidence="14">
    <location>
        <begin position="858"/>
        <end position="885"/>
    </location>
</feature>
<dbReference type="SUPFAM" id="SSF57667">
    <property type="entry name" value="beta-beta-alpha zinc fingers"/>
    <property type="match status" value="5"/>
</dbReference>
<dbReference type="GO" id="GO:0005634">
    <property type="term" value="C:nucleus"/>
    <property type="evidence" value="ECO:0007669"/>
    <property type="project" value="UniProtKB-SubCell"/>
</dbReference>
<dbReference type="FunFam" id="3.30.160.60:FF:000446">
    <property type="entry name" value="Zinc finger protein"/>
    <property type="match status" value="1"/>
</dbReference>
<dbReference type="Proteomes" id="UP001652582">
    <property type="component" value="Chromosome 27"/>
</dbReference>
<keyword evidence="5" id="KW-0217">Developmental protein</keyword>
<reference evidence="17" key="1">
    <citation type="submission" date="2025-08" db="UniProtKB">
        <authorList>
            <consortium name="RefSeq"/>
        </authorList>
    </citation>
    <scope>IDENTIFICATION</scope>
</reference>
<feature type="domain" description="C2H2-type" evidence="14">
    <location>
        <begin position="942"/>
        <end position="967"/>
    </location>
</feature>
<evidence type="ECO:0000256" key="7">
    <source>
        <dbReference type="ARBA" id="ARBA00022737"/>
    </source>
</evidence>
<dbReference type="Pfam" id="PF05485">
    <property type="entry name" value="THAP"/>
    <property type="match status" value="1"/>
</dbReference>
<evidence type="ECO:0000256" key="2">
    <source>
        <dbReference type="ARBA" id="ARBA00004123"/>
    </source>
</evidence>
<gene>
    <name evidence="17" type="primary">LOC112052531</name>
</gene>
<evidence type="ECO:0000256" key="1">
    <source>
        <dbReference type="ARBA" id="ARBA00003983"/>
    </source>
</evidence>
<evidence type="ECO:0000256" key="6">
    <source>
        <dbReference type="ARBA" id="ARBA00022723"/>
    </source>
</evidence>
<feature type="domain" description="C2H2-type" evidence="14">
    <location>
        <begin position="886"/>
        <end position="913"/>
    </location>
</feature>
<keyword evidence="16" id="KW-1185">Reference proteome</keyword>
<feature type="domain" description="C2H2-type" evidence="14">
    <location>
        <begin position="914"/>
        <end position="941"/>
    </location>
</feature>
<keyword evidence="8 12" id="KW-0863">Zinc-finger</keyword>
<keyword evidence="9" id="KW-0862">Zinc</keyword>
<dbReference type="Pfam" id="PF00096">
    <property type="entry name" value="zf-C2H2"/>
    <property type="match status" value="1"/>
</dbReference>
<organism evidence="16 17">
    <name type="scientific">Bicyclus anynana</name>
    <name type="common">Squinting bush brown butterfly</name>
    <dbReference type="NCBI Taxonomy" id="110368"/>
    <lineage>
        <taxon>Eukaryota</taxon>
        <taxon>Metazoa</taxon>
        <taxon>Ecdysozoa</taxon>
        <taxon>Arthropoda</taxon>
        <taxon>Hexapoda</taxon>
        <taxon>Insecta</taxon>
        <taxon>Pterygota</taxon>
        <taxon>Neoptera</taxon>
        <taxon>Endopterygota</taxon>
        <taxon>Lepidoptera</taxon>
        <taxon>Glossata</taxon>
        <taxon>Ditrysia</taxon>
        <taxon>Papilionoidea</taxon>
        <taxon>Nymphalidae</taxon>
        <taxon>Satyrinae</taxon>
        <taxon>Satyrini</taxon>
        <taxon>Mycalesina</taxon>
        <taxon>Bicyclus</taxon>
    </lineage>
</organism>
<evidence type="ECO:0000256" key="4">
    <source>
        <dbReference type="ARBA" id="ARBA00013638"/>
    </source>
</evidence>
<dbReference type="Gene3D" id="3.30.160.60">
    <property type="entry name" value="Classic Zinc Finger"/>
    <property type="match status" value="9"/>
</dbReference>
<dbReference type="InterPro" id="IPR012934">
    <property type="entry name" value="Znf_AD"/>
</dbReference>
<comment type="similarity">
    <text evidence="3">Belongs to the hunchback C2H2-type zinc-finger protein family.</text>
</comment>
<feature type="domain" description="C2H2-type" evidence="14">
    <location>
        <begin position="801"/>
        <end position="828"/>
    </location>
</feature>
<dbReference type="AlphaFoldDB" id="A0A6J1NKF6"/>
<dbReference type="PANTHER" id="PTHR24404">
    <property type="entry name" value="ZINC FINGER PROTEIN"/>
    <property type="match status" value="1"/>
</dbReference>
<dbReference type="SMART" id="SM00868">
    <property type="entry name" value="zf-AD"/>
    <property type="match status" value="2"/>
</dbReference>
<dbReference type="SUPFAM" id="SSF57716">
    <property type="entry name" value="Glucocorticoid receptor-like (DNA-binding domain)"/>
    <property type="match status" value="1"/>
</dbReference>
<evidence type="ECO:0000259" key="14">
    <source>
        <dbReference type="PROSITE" id="PS50157"/>
    </source>
</evidence>
<keyword evidence="11" id="KW-0539">Nucleus</keyword>
<evidence type="ECO:0000256" key="8">
    <source>
        <dbReference type="ARBA" id="ARBA00022771"/>
    </source>
</evidence>
<accession>A0A6J1NKF6</accession>
<feature type="domain" description="C2H2-type" evidence="14">
    <location>
        <begin position="773"/>
        <end position="800"/>
    </location>
</feature>
<dbReference type="PROSITE" id="PS50950">
    <property type="entry name" value="ZF_THAP"/>
    <property type="match status" value="1"/>
</dbReference>
<name>A0A6J1NKF6_BICAN</name>
<feature type="domain" description="THAP-type" evidence="15">
    <location>
        <begin position="1"/>
        <end position="80"/>
    </location>
</feature>
<dbReference type="InterPro" id="IPR036236">
    <property type="entry name" value="Znf_C2H2_sf"/>
</dbReference>
<sequence>MQCCVPFCGNTTERTAITFHKFPSDKYLRAAWLRALGTQDTRKLLPDTAVVCSLHFLHDHFYKTACSVRQLRSDAIPSTVQMCMICLDSDSKLFLMSKHKLEDSYPKLTGLSLFQLCARTNLQGAVCVLCAQRLRNFRRLRDLSLRGRSVVMDLIQKYGLITVKHIKKLNHTTGKLKCNLVSKFFGPDHCDFHICHTYTESQESAVEKVTIKEENWNSVWIVENTEQEYNKQKDIYNNDYVYNDTNSIITVKLEPICDSNDTQNFIKSKNSNFTCIHCFERFEQENAYYEHMNTHLQLCVICLDTDSKLAAMSKHKLEEVYQLLTGQTLCVGRNLQGAVCVLCAQRLRNFRRLRDLCLRARSLMMDLLQKYDLISMQHINMIKQARKPFSGYLVCKKFAHDHCDLYIHQSDEDHCPILDMCVFEDTATIAKDEEIQNSTSSNKHSEVKEYIFTDVGKVVKDENSQNSTSTNKYSEVKEYIFTDVSKVVKDKDNQNGTSTNKHSELEENIFGNIATIVKDKESQNSTLIKKHPQLEEYIFGNIATIVKDKQSQNRMSTNKHSELEEHIFGNIATIVKDKESQNSTFIKKHSELKEYILDVAIVAKDEESQNGPSIDKSELEEYIDGNVATVDKDWDPLTFSDLMEVKKEYGNVDIVNQVDNVNEANKSHQEDNVNIMLEKEPLKEHNLGELPIKRRNTKPRTPKKNIHMSTNTEEKRFTCDICNVKSKSKYNLKRHIRRHSSNKLYSCEMCEYSSKRKDSLLSHKISHTGVKPHSCDICGVKFAHKCSLVRHNRIHTRDMPYCCDICYFKCGQRTNLIVHIRSHTGEKPYLCDLCDCKFAMKYSLARHKLTHNKEKETHSCNICDYKCEFKHQLIIHMRTHTGETVYSCDTCNYKCAFKSNLNSHRIVHTGEKPYSCKVCFYRCARRYRLKRHMKTHTGEKPFSCELCSYQCARRCNLRRHMKIHDIE</sequence>
<keyword evidence="5" id="KW-0302">Gap protein</keyword>
<protein>
    <recommendedName>
        <fullName evidence="4">Protein hunchback</fullName>
    </recommendedName>
</protein>
<evidence type="ECO:0000256" key="12">
    <source>
        <dbReference type="PROSITE-ProRule" id="PRU00042"/>
    </source>
</evidence>
<evidence type="ECO:0000259" key="15">
    <source>
        <dbReference type="PROSITE" id="PS50950"/>
    </source>
</evidence>
<evidence type="ECO:0000256" key="10">
    <source>
        <dbReference type="ARBA" id="ARBA00023125"/>
    </source>
</evidence>
<evidence type="ECO:0000313" key="16">
    <source>
        <dbReference type="Proteomes" id="UP001652582"/>
    </source>
</evidence>
<dbReference type="SMART" id="SM00980">
    <property type="entry name" value="THAP"/>
    <property type="match status" value="1"/>
</dbReference>
<dbReference type="FunFam" id="3.30.160.60:FF:000100">
    <property type="entry name" value="Zinc finger 45-like"/>
    <property type="match status" value="1"/>
</dbReference>
<proteinExistence type="inferred from homology"/>
<dbReference type="OrthoDB" id="5982876at2759"/>
<feature type="domain" description="C2H2-type" evidence="14">
    <location>
        <begin position="273"/>
        <end position="295"/>
    </location>
</feature>
<feature type="domain" description="C2H2-type" evidence="14">
    <location>
        <begin position="717"/>
        <end position="744"/>
    </location>
</feature>
<dbReference type="GO" id="GO:0000978">
    <property type="term" value="F:RNA polymerase II cis-regulatory region sequence-specific DNA binding"/>
    <property type="evidence" value="ECO:0007669"/>
    <property type="project" value="TreeGrafter"/>
</dbReference>
<dbReference type="GO" id="GO:0003700">
    <property type="term" value="F:DNA-binding transcription factor activity"/>
    <property type="evidence" value="ECO:0007669"/>
    <property type="project" value="TreeGrafter"/>
</dbReference>
<dbReference type="SMART" id="SM00355">
    <property type="entry name" value="ZnF_C2H2"/>
    <property type="match status" value="10"/>
</dbReference>
<keyword evidence="7" id="KW-0677">Repeat</keyword>
<dbReference type="RefSeq" id="XP_023947419.1">
    <property type="nucleotide sequence ID" value="XM_024091651.2"/>
</dbReference>
<dbReference type="PROSITE" id="PS50157">
    <property type="entry name" value="ZINC_FINGER_C2H2_2"/>
    <property type="match status" value="10"/>
</dbReference>
<evidence type="ECO:0000256" key="13">
    <source>
        <dbReference type="PROSITE-ProRule" id="PRU00309"/>
    </source>
</evidence>
<comment type="subcellular location">
    <subcellularLocation>
        <location evidence="2">Nucleus</location>
    </subcellularLocation>
</comment>
<evidence type="ECO:0000256" key="5">
    <source>
        <dbReference type="ARBA" id="ARBA00022492"/>
    </source>
</evidence>
<dbReference type="InterPro" id="IPR013087">
    <property type="entry name" value="Znf_C2H2_type"/>
</dbReference>
<dbReference type="GO" id="GO:0006357">
    <property type="term" value="P:regulation of transcription by RNA polymerase II"/>
    <property type="evidence" value="ECO:0007669"/>
    <property type="project" value="TreeGrafter"/>
</dbReference>
<feature type="domain" description="C2H2-type" evidence="14">
    <location>
        <begin position="829"/>
        <end position="856"/>
    </location>
</feature>
<evidence type="ECO:0000256" key="9">
    <source>
        <dbReference type="ARBA" id="ARBA00022833"/>
    </source>
</evidence>
<dbReference type="PROSITE" id="PS00028">
    <property type="entry name" value="ZINC_FINGER_C2H2_1"/>
    <property type="match status" value="8"/>
</dbReference>
<dbReference type="FunFam" id="3.30.160.60:FF:000882">
    <property type="entry name" value="Predicted gene, 21060"/>
    <property type="match status" value="1"/>
</dbReference>